<organism evidence="1 2">
    <name type="scientific">Novipirellula aureliae</name>
    <dbReference type="NCBI Taxonomy" id="2527966"/>
    <lineage>
        <taxon>Bacteria</taxon>
        <taxon>Pseudomonadati</taxon>
        <taxon>Planctomycetota</taxon>
        <taxon>Planctomycetia</taxon>
        <taxon>Pirellulales</taxon>
        <taxon>Pirellulaceae</taxon>
        <taxon>Novipirellula</taxon>
    </lineage>
</organism>
<dbReference type="SUPFAM" id="SSF53649">
    <property type="entry name" value="Alkaline phosphatase-like"/>
    <property type="match status" value="1"/>
</dbReference>
<keyword evidence="2" id="KW-1185">Reference proteome</keyword>
<evidence type="ECO:0000313" key="1">
    <source>
        <dbReference type="EMBL" id="TWU33608.1"/>
    </source>
</evidence>
<dbReference type="PROSITE" id="PS51318">
    <property type="entry name" value="TAT"/>
    <property type="match status" value="1"/>
</dbReference>
<sequence length="493" mass="54305">MSYAMEPGQSAREQLTRRAFFSRTSAGLGAVALASLDASNGIGNAKATEMEGHGGLPGLPHHPPKAKRAIYLFMAGAPSQMDMWDHKPAMADWFDKDLPESIRMGQRLTTMTSGQDRFPIAPSIYKFSPHGANGTMASELIPHMASKVDDIALIKSMYTDAINHDPAITAICTGNQLPGKASLGAWLNYGLGSVNENLPGFVVMTASWTGRQEAQALYNRLWGSGFLPSKHQGVALRSSGDPVLYLSNHAGIDPVVRRRMLDSLSAINKNTAERIGDPETNARIAQYEMAFRMQTSVPDLTDISDEPQHVLDLYGPDVRTPGTFANCCLMARRMAERGVRFSQIFHRGWDQHDVLPKDLPNQCRDVDQASSGLLADLRQRGLLDDTLVVWGGEFGRTIYCQGKLTLNNYGRDHHSKCFTVWMAGAGVREGVVHGETDEFSYNIVKDPVHIRDLNATIMHVMGIDSDRFTYPFQGLDQKLTGVESSRVVREILL</sequence>
<reference evidence="1 2" key="1">
    <citation type="submission" date="2019-02" db="EMBL/GenBank/DDBJ databases">
        <title>Deep-cultivation of Planctomycetes and their phenomic and genomic characterization uncovers novel biology.</title>
        <authorList>
            <person name="Wiegand S."/>
            <person name="Jogler M."/>
            <person name="Boedeker C."/>
            <person name="Pinto D."/>
            <person name="Vollmers J."/>
            <person name="Rivas-Marin E."/>
            <person name="Kohn T."/>
            <person name="Peeters S.H."/>
            <person name="Heuer A."/>
            <person name="Rast P."/>
            <person name="Oberbeckmann S."/>
            <person name="Bunk B."/>
            <person name="Jeske O."/>
            <person name="Meyerdierks A."/>
            <person name="Storesund J.E."/>
            <person name="Kallscheuer N."/>
            <person name="Luecker S."/>
            <person name="Lage O.M."/>
            <person name="Pohl T."/>
            <person name="Merkel B.J."/>
            <person name="Hornburger P."/>
            <person name="Mueller R.-W."/>
            <person name="Bruemmer F."/>
            <person name="Labrenz M."/>
            <person name="Spormann A.M."/>
            <person name="Op Den Camp H."/>
            <person name="Overmann J."/>
            <person name="Amann R."/>
            <person name="Jetten M.S.M."/>
            <person name="Mascher T."/>
            <person name="Medema M.H."/>
            <person name="Devos D.P."/>
            <person name="Kaster A.-K."/>
            <person name="Ovreas L."/>
            <person name="Rohde M."/>
            <person name="Galperin M.Y."/>
            <person name="Jogler C."/>
        </authorList>
    </citation>
    <scope>NUCLEOTIDE SEQUENCE [LARGE SCALE GENOMIC DNA]</scope>
    <source>
        <strain evidence="1 2">Q31b</strain>
    </source>
</reference>
<proteinExistence type="predicted"/>
<evidence type="ECO:0008006" key="3">
    <source>
        <dbReference type="Google" id="ProtNLM"/>
    </source>
</evidence>
<dbReference type="InterPro" id="IPR017850">
    <property type="entry name" value="Alkaline_phosphatase_core_sf"/>
</dbReference>
<accession>A0A5C6DA63</accession>
<dbReference type="RefSeq" id="WP_231617879.1">
    <property type="nucleotide sequence ID" value="NZ_SJPY01000013.1"/>
</dbReference>
<dbReference type="AlphaFoldDB" id="A0A5C6DA63"/>
<dbReference type="EMBL" id="SJPY01000013">
    <property type="protein sequence ID" value="TWU33608.1"/>
    <property type="molecule type" value="Genomic_DNA"/>
</dbReference>
<gene>
    <name evidence="1" type="ORF">Q31b_56650</name>
</gene>
<dbReference type="InterPro" id="IPR006311">
    <property type="entry name" value="TAT_signal"/>
</dbReference>
<dbReference type="PANTHER" id="PTHR43737">
    <property type="entry name" value="BLL7424 PROTEIN"/>
    <property type="match status" value="1"/>
</dbReference>
<dbReference type="Gene3D" id="3.40.720.10">
    <property type="entry name" value="Alkaline Phosphatase, subunit A"/>
    <property type="match status" value="1"/>
</dbReference>
<name>A0A5C6DA63_9BACT</name>
<dbReference type="PANTHER" id="PTHR43737:SF1">
    <property type="entry name" value="DUF1501 DOMAIN-CONTAINING PROTEIN"/>
    <property type="match status" value="1"/>
</dbReference>
<dbReference type="Pfam" id="PF07394">
    <property type="entry name" value="DUF1501"/>
    <property type="match status" value="1"/>
</dbReference>
<comment type="caution">
    <text evidence="1">The sequence shown here is derived from an EMBL/GenBank/DDBJ whole genome shotgun (WGS) entry which is preliminary data.</text>
</comment>
<evidence type="ECO:0000313" key="2">
    <source>
        <dbReference type="Proteomes" id="UP000315471"/>
    </source>
</evidence>
<dbReference type="Proteomes" id="UP000315471">
    <property type="component" value="Unassembled WGS sequence"/>
</dbReference>
<dbReference type="InterPro" id="IPR010869">
    <property type="entry name" value="DUF1501"/>
</dbReference>
<protein>
    <recommendedName>
        <fullName evidence="3">Sulfatase</fullName>
    </recommendedName>
</protein>